<keyword evidence="1" id="KW-1133">Transmembrane helix</keyword>
<feature type="transmembrane region" description="Helical" evidence="1">
    <location>
        <begin position="238"/>
        <end position="260"/>
    </location>
</feature>
<name>A0A8C1S3J8_CYPCA</name>
<dbReference type="SMART" id="SM00409">
    <property type="entry name" value="IG"/>
    <property type="match status" value="6"/>
</dbReference>
<evidence type="ECO:0000313" key="5">
    <source>
        <dbReference type="Proteomes" id="UP000694700"/>
    </source>
</evidence>
<dbReference type="Gene3D" id="2.60.40.10">
    <property type="entry name" value="Immunoglobulins"/>
    <property type="match status" value="6"/>
</dbReference>
<evidence type="ECO:0000313" key="4">
    <source>
        <dbReference type="Ensembl" id="ENSCCRP00015002061.1"/>
    </source>
</evidence>
<dbReference type="InterPro" id="IPR013106">
    <property type="entry name" value="Ig_V-set"/>
</dbReference>
<evidence type="ECO:0000256" key="1">
    <source>
        <dbReference type="SAM" id="Phobius"/>
    </source>
</evidence>
<dbReference type="Ensembl" id="ENSCCRT00015002184.1">
    <property type="protein sequence ID" value="ENSCCRP00015002061.1"/>
    <property type="gene ID" value="ENSCCRG00015001325.1"/>
</dbReference>
<feature type="domain" description="Immunoglobulin" evidence="3">
    <location>
        <begin position="469"/>
        <end position="571"/>
    </location>
</feature>
<keyword evidence="2" id="KW-0732">Signal</keyword>
<evidence type="ECO:0000259" key="3">
    <source>
        <dbReference type="SMART" id="SM00409"/>
    </source>
</evidence>
<dbReference type="AlphaFoldDB" id="A0A8C1S3J8"/>
<feature type="chain" id="PRO_5034058986" description="Immunoglobulin domain-containing protein" evidence="2">
    <location>
        <begin position="17"/>
        <end position="697"/>
    </location>
</feature>
<dbReference type="PANTHER" id="PTHR21063:SF4">
    <property type="entry name" value="CD48 ANTIGEN-RELATED"/>
    <property type="match status" value="1"/>
</dbReference>
<accession>A0A8C1S3J8</accession>
<keyword evidence="1" id="KW-0472">Membrane</keyword>
<dbReference type="InterPro" id="IPR003599">
    <property type="entry name" value="Ig_sub"/>
</dbReference>
<reference evidence="4" key="1">
    <citation type="submission" date="2025-08" db="UniProtKB">
        <authorList>
            <consortium name="Ensembl"/>
        </authorList>
    </citation>
    <scope>IDENTIFICATION</scope>
</reference>
<organism evidence="4 5">
    <name type="scientific">Cyprinus carpio</name>
    <name type="common">Common carp</name>
    <dbReference type="NCBI Taxonomy" id="7962"/>
    <lineage>
        <taxon>Eukaryota</taxon>
        <taxon>Metazoa</taxon>
        <taxon>Chordata</taxon>
        <taxon>Craniata</taxon>
        <taxon>Vertebrata</taxon>
        <taxon>Euteleostomi</taxon>
        <taxon>Actinopterygii</taxon>
        <taxon>Neopterygii</taxon>
        <taxon>Teleostei</taxon>
        <taxon>Ostariophysi</taxon>
        <taxon>Cypriniformes</taxon>
        <taxon>Cyprinidae</taxon>
        <taxon>Cyprininae</taxon>
        <taxon>Cyprinus</taxon>
    </lineage>
</organism>
<dbReference type="SUPFAM" id="SSF48726">
    <property type="entry name" value="Immunoglobulin"/>
    <property type="match status" value="6"/>
</dbReference>
<proteinExistence type="predicted"/>
<feature type="signal peptide" evidence="2">
    <location>
        <begin position="1"/>
        <end position="16"/>
    </location>
</feature>
<sequence>MLLFFLFILFMDGVSGADETESVMEGDSVTLHTNLTEIQNDDTILWMFGPKDSVVSQITRKAGLTSFFVTDNERFRGRLRVDQKTGSLTIRNTRTRHSGKYKLTVSRKQTTIKIFNVTVFGVVGDTDEVKSETVMEGDSVTLQNDALVERDDLIVWRFGDKGIIIAKIDVETKEISLNDDDERFRDRLQLNQNGSLIIKKTKTENAGFYELQIRGRESSQRFLLSVTAVPRSGLSPGLIAGSVVAILLLAAVLAAVVIYYRRRISKLKKKWIEKKEAMEGDSIILPSGLAKLQTNKIKWYYQDEKNCIAEINGGEKKEFPGADERFRGKLKLDVNGNLTITDIRRIHSGLYILEIHNNEKMKECKIFAVSVKVRDVLEKKGDEVLLKTTAEIQEGDLLLWMFGAEKSLVATNVTWPNKTGENLRGNKHLEKTGCLSIKNITTKDAGHYKLQIINSKKTECRRFNVTVTDEKKEIMEGNSIILPTGLAKLQTNDKIQWYYQDEKNCIAEINGGEKKEFPGADERFRGKLKLDVNGNLTIMGIRSIDSGLYILEIHNNNETNKKCKTFAVSVKVEEKEAMEGDSIILPTGLTALRRNKIQWYYQNEKNCIAEINGGEKKEFLGADERFRGKLTLNDNGDLTITDIRRIHSGRYILEIHNNNQTIKFKTFAVSVKELMERISKRKRLQFEIRNTDLCQSL</sequence>
<evidence type="ECO:0000256" key="2">
    <source>
        <dbReference type="SAM" id="SignalP"/>
    </source>
</evidence>
<dbReference type="InterPro" id="IPR013783">
    <property type="entry name" value="Ig-like_fold"/>
</dbReference>
<dbReference type="InterPro" id="IPR036179">
    <property type="entry name" value="Ig-like_dom_sf"/>
</dbReference>
<feature type="domain" description="Immunoglobulin" evidence="3">
    <location>
        <begin position="373"/>
        <end position="468"/>
    </location>
</feature>
<dbReference type="Pfam" id="PF07686">
    <property type="entry name" value="V-set"/>
    <property type="match status" value="4"/>
</dbReference>
<protein>
    <recommendedName>
        <fullName evidence="3">Immunoglobulin domain-containing protein</fullName>
    </recommendedName>
</protein>
<dbReference type="PANTHER" id="PTHR21063">
    <property type="entry name" value="LFA-3"/>
    <property type="match status" value="1"/>
</dbReference>
<feature type="domain" description="Immunoglobulin" evidence="3">
    <location>
        <begin position="18"/>
        <end position="120"/>
    </location>
</feature>
<dbReference type="Proteomes" id="UP000694700">
    <property type="component" value="Unplaced"/>
</dbReference>
<feature type="domain" description="Immunoglobulin" evidence="3">
    <location>
        <begin position="572"/>
        <end position="672"/>
    </location>
</feature>
<feature type="domain" description="Immunoglobulin" evidence="3">
    <location>
        <begin position="272"/>
        <end position="372"/>
    </location>
</feature>
<feature type="domain" description="Immunoglobulin" evidence="3">
    <location>
        <begin position="129"/>
        <end position="227"/>
    </location>
</feature>
<keyword evidence="1" id="KW-0812">Transmembrane</keyword>